<sequence length="68" mass="6988">MLSIALLSLVSYALAADTTDAPDAGDANQYTQYPSVAKTASVNGFADRLLDAGVADCAADCLRQFAST</sequence>
<dbReference type="HOGENOM" id="CLU_204254_0_0_1"/>
<reference evidence="2 3" key="1">
    <citation type="submission" date="2013-02" db="EMBL/GenBank/DDBJ databases">
        <title>Genome sequence of Candida maltosa Xu316, a potential industrial strain for xylitol and ethanol production.</title>
        <authorList>
            <person name="Yu J."/>
            <person name="Wang Q."/>
            <person name="Geng X."/>
            <person name="Bao W."/>
            <person name="He P."/>
            <person name="Cai J."/>
        </authorList>
    </citation>
    <scope>NUCLEOTIDE SEQUENCE [LARGE SCALE GENOMIC DNA]</scope>
    <source>
        <strain evidence="3">Xu316</strain>
    </source>
</reference>
<evidence type="ECO:0000313" key="2">
    <source>
        <dbReference type="EMBL" id="EMG47534.1"/>
    </source>
</evidence>
<feature type="chain" id="PRO_5012994584" evidence="1">
    <location>
        <begin position="16"/>
        <end position="68"/>
    </location>
</feature>
<dbReference type="STRING" id="1245528.M3JYN7"/>
<feature type="non-terminal residue" evidence="2">
    <location>
        <position position="68"/>
    </location>
</feature>
<dbReference type="Proteomes" id="UP000011777">
    <property type="component" value="Unassembled WGS sequence"/>
</dbReference>
<accession>M3JYN7</accession>
<organism evidence="2 3">
    <name type="scientific">Candida maltosa (strain Xu316)</name>
    <name type="common">Yeast</name>
    <dbReference type="NCBI Taxonomy" id="1245528"/>
    <lineage>
        <taxon>Eukaryota</taxon>
        <taxon>Fungi</taxon>
        <taxon>Dikarya</taxon>
        <taxon>Ascomycota</taxon>
        <taxon>Saccharomycotina</taxon>
        <taxon>Pichiomycetes</taxon>
        <taxon>Debaryomycetaceae</taxon>
        <taxon>Candida/Lodderomyces clade</taxon>
        <taxon>Candida</taxon>
    </lineage>
</organism>
<dbReference type="OrthoDB" id="10580161at2759"/>
<feature type="signal peptide" evidence="1">
    <location>
        <begin position="1"/>
        <end position="15"/>
    </location>
</feature>
<dbReference type="AlphaFoldDB" id="M3JYN7"/>
<comment type="caution">
    <text evidence="2">The sequence shown here is derived from an EMBL/GenBank/DDBJ whole genome shotgun (WGS) entry which is preliminary data.</text>
</comment>
<keyword evidence="3" id="KW-1185">Reference proteome</keyword>
<gene>
    <name evidence="2" type="ORF">G210_2104</name>
</gene>
<proteinExistence type="predicted"/>
<keyword evidence="1" id="KW-0732">Signal</keyword>
<name>M3JYN7_CANMX</name>
<evidence type="ECO:0000313" key="3">
    <source>
        <dbReference type="Proteomes" id="UP000011777"/>
    </source>
</evidence>
<evidence type="ECO:0000256" key="1">
    <source>
        <dbReference type="SAM" id="SignalP"/>
    </source>
</evidence>
<protein>
    <submittedName>
        <fullName evidence="2">Likely cell surface antigen</fullName>
    </submittedName>
</protein>
<dbReference type="EMBL" id="AOGT01001521">
    <property type="protein sequence ID" value="EMG47534.1"/>
    <property type="molecule type" value="Genomic_DNA"/>
</dbReference>